<dbReference type="InterPro" id="IPR007166">
    <property type="entry name" value="Class3_signal_pept_motif"/>
</dbReference>
<comment type="caution">
    <text evidence="2">The sequence shown here is derived from an EMBL/GenBank/DDBJ whole genome shotgun (WGS) entry which is preliminary data.</text>
</comment>
<evidence type="ECO:0008006" key="4">
    <source>
        <dbReference type="Google" id="ProtNLM"/>
    </source>
</evidence>
<dbReference type="AlphaFoldDB" id="A0A2S8FP65"/>
<keyword evidence="1" id="KW-0472">Membrane</keyword>
<name>A0A2S8FP65_9BACT</name>
<gene>
    <name evidence="2" type="ORF">C5Y98_15620</name>
</gene>
<evidence type="ECO:0000313" key="2">
    <source>
        <dbReference type="EMBL" id="PQO33664.1"/>
    </source>
</evidence>
<organism evidence="2 3">
    <name type="scientific">Blastopirellula marina</name>
    <dbReference type="NCBI Taxonomy" id="124"/>
    <lineage>
        <taxon>Bacteria</taxon>
        <taxon>Pseudomonadati</taxon>
        <taxon>Planctomycetota</taxon>
        <taxon>Planctomycetia</taxon>
        <taxon>Pirellulales</taxon>
        <taxon>Pirellulaceae</taxon>
        <taxon>Blastopirellula</taxon>
    </lineage>
</organism>
<reference evidence="2 3" key="1">
    <citation type="submission" date="2018-02" db="EMBL/GenBank/DDBJ databases">
        <title>Comparative genomes isolates from brazilian mangrove.</title>
        <authorList>
            <person name="Araujo J.E."/>
            <person name="Taketani R.G."/>
            <person name="Silva M.C.P."/>
            <person name="Loureco M.V."/>
            <person name="Andreote F.D."/>
        </authorList>
    </citation>
    <scope>NUCLEOTIDE SEQUENCE [LARGE SCALE GENOMIC DNA]</scope>
    <source>
        <strain evidence="2 3">NAP PRIS-MGV</strain>
    </source>
</reference>
<evidence type="ECO:0000313" key="3">
    <source>
        <dbReference type="Proteomes" id="UP000239388"/>
    </source>
</evidence>
<protein>
    <recommendedName>
        <fullName evidence="4">Flp family type IVb pilin</fullName>
    </recommendedName>
</protein>
<feature type="transmembrane region" description="Helical" evidence="1">
    <location>
        <begin position="12"/>
        <end position="34"/>
    </location>
</feature>
<dbReference type="EMBL" id="PUIB01000017">
    <property type="protein sequence ID" value="PQO33664.1"/>
    <property type="molecule type" value="Genomic_DNA"/>
</dbReference>
<accession>A0A2S8FP65</accession>
<keyword evidence="1" id="KW-0812">Transmembrane</keyword>
<dbReference type="OrthoDB" id="290056at2"/>
<keyword evidence="1" id="KW-1133">Transmembrane helix</keyword>
<evidence type="ECO:0000256" key="1">
    <source>
        <dbReference type="SAM" id="Phobius"/>
    </source>
</evidence>
<dbReference type="Pfam" id="PF04021">
    <property type="entry name" value="Class_IIIsignal"/>
    <property type="match status" value="1"/>
</dbReference>
<dbReference type="RefSeq" id="WP_105355305.1">
    <property type="nucleotide sequence ID" value="NZ_PUIB01000017.1"/>
</dbReference>
<proteinExistence type="predicted"/>
<dbReference type="Proteomes" id="UP000239388">
    <property type="component" value="Unassembled WGS sequence"/>
</dbReference>
<sequence length="113" mass="11853">MLKLLRNRKGQGMVEYGLIIAGVALVCAVSVSVFGNKVGDMIAAAAAVLPGAQSSNNAPIQVGQLIETKIGDDGWIVLDVERIYNASNTPRLGNNFGLENPIDFGSLVLDVTP</sequence>